<dbReference type="Pfam" id="PF02801">
    <property type="entry name" value="Ketoacyl-synt_C"/>
    <property type="match status" value="1"/>
</dbReference>
<dbReference type="GO" id="GO:0004315">
    <property type="term" value="F:3-oxoacyl-[acyl-carrier-protein] synthase activity"/>
    <property type="evidence" value="ECO:0007669"/>
    <property type="project" value="InterPro"/>
</dbReference>
<proteinExistence type="predicted"/>
<dbReference type="Gene3D" id="1.10.1200.10">
    <property type="entry name" value="ACP-like"/>
    <property type="match status" value="1"/>
</dbReference>
<dbReference type="InterPro" id="IPR001227">
    <property type="entry name" value="Ac_transferase_dom_sf"/>
</dbReference>
<dbReference type="InterPro" id="IPR014043">
    <property type="entry name" value="Acyl_transferase_dom"/>
</dbReference>
<dbReference type="FunFam" id="3.40.47.10:FF:000019">
    <property type="entry name" value="Polyketide synthase type I"/>
    <property type="match status" value="1"/>
</dbReference>
<dbReference type="InterPro" id="IPR032821">
    <property type="entry name" value="PKS_assoc"/>
</dbReference>
<keyword evidence="2" id="KW-0597">Phosphoprotein</keyword>
<dbReference type="SUPFAM" id="SSF55048">
    <property type="entry name" value="Probable ACP-binding domain of malonyl-CoA ACP transacylase"/>
    <property type="match status" value="1"/>
</dbReference>
<dbReference type="PROSITE" id="PS00606">
    <property type="entry name" value="KS3_1"/>
    <property type="match status" value="1"/>
</dbReference>
<dbReference type="SMART" id="SM00827">
    <property type="entry name" value="PKS_AT"/>
    <property type="match status" value="1"/>
</dbReference>
<dbReference type="PROSITE" id="PS52004">
    <property type="entry name" value="KS3_2"/>
    <property type="match status" value="1"/>
</dbReference>
<dbReference type="PANTHER" id="PTHR43775">
    <property type="entry name" value="FATTY ACID SYNTHASE"/>
    <property type="match status" value="1"/>
</dbReference>
<dbReference type="SUPFAM" id="SSF52151">
    <property type="entry name" value="FabD/lysophospholipase-like"/>
    <property type="match status" value="1"/>
</dbReference>
<dbReference type="SUPFAM" id="SSF47336">
    <property type="entry name" value="ACP-like"/>
    <property type="match status" value="1"/>
</dbReference>
<gene>
    <name evidence="8" type="ORF">MTAB308_3901</name>
</gene>
<evidence type="ECO:0000313" key="9">
    <source>
        <dbReference type="Proteomes" id="UP000241595"/>
    </source>
</evidence>
<evidence type="ECO:0000259" key="6">
    <source>
        <dbReference type="PROSITE" id="PS50075"/>
    </source>
</evidence>
<feature type="domain" description="Carrier" evidence="6">
    <location>
        <begin position="9"/>
        <end position="83"/>
    </location>
</feature>
<feature type="domain" description="Ketosynthase family 3 (KS3)" evidence="7">
    <location>
        <begin position="101"/>
        <end position="525"/>
    </location>
</feature>
<dbReference type="Gene3D" id="3.40.47.10">
    <property type="match status" value="1"/>
</dbReference>
<dbReference type="InterPro" id="IPR050091">
    <property type="entry name" value="PKS_NRPS_Biosynth_Enz"/>
</dbReference>
<dbReference type="GO" id="GO:0031177">
    <property type="term" value="F:phosphopantetheine binding"/>
    <property type="evidence" value="ECO:0007669"/>
    <property type="project" value="InterPro"/>
</dbReference>
<evidence type="ECO:0000256" key="4">
    <source>
        <dbReference type="ARBA" id="ARBA00022857"/>
    </source>
</evidence>
<evidence type="ECO:0000259" key="7">
    <source>
        <dbReference type="PROSITE" id="PS52004"/>
    </source>
</evidence>
<dbReference type="InterPro" id="IPR018201">
    <property type="entry name" value="Ketoacyl_synth_AS"/>
</dbReference>
<organism evidence="8 9">
    <name type="scientific">Mycobacterium terramassiliense</name>
    <dbReference type="NCBI Taxonomy" id="1841859"/>
    <lineage>
        <taxon>Bacteria</taxon>
        <taxon>Bacillati</taxon>
        <taxon>Actinomycetota</taxon>
        <taxon>Actinomycetes</taxon>
        <taxon>Mycobacteriales</taxon>
        <taxon>Mycobacteriaceae</taxon>
        <taxon>Mycobacterium</taxon>
    </lineage>
</organism>
<evidence type="ECO:0000313" key="8">
    <source>
        <dbReference type="EMBL" id="SPM30398.1"/>
    </source>
</evidence>
<dbReference type="InterPro" id="IPR016036">
    <property type="entry name" value="Malonyl_transacylase_ACP-bd"/>
</dbReference>
<dbReference type="FunFam" id="3.30.70.250:FF:000003">
    <property type="entry name" value="Polyketide beta-ketoacyl synthase Pks3"/>
    <property type="match status" value="1"/>
</dbReference>
<dbReference type="SMART" id="SM01294">
    <property type="entry name" value="PKS_PP_betabranch"/>
    <property type="match status" value="1"/>
</dbReference>
<dbReference type="SMART" id="SM00825">
    <property type="entry name" value="PKS_KS"/>
    <property type="match status" value="1"/>
</dbReference>
<sequence>MTSGIGSEAELRHWLVDYLVTNIGCTPDEVDPDLSLADLGVSSRDSVVLSGELSELLGKSISPIDFWEHPTINALAAYLTAPEPEPEPDPAPKRGAPNSLDEPIAVIGMGCRFPGISGPGALWQFLCERGCSIGPVPPERWRPFATGSPEVAAALARTTRWGSFLPDIDAFDAEFFEISPSEAAKMDPQQRLLLEVAWEALEHAGIAPSTLRRTQTGVFAGACLSEYGAIASNDFCQVDGWSNTGGAMSIIANRLSYFLDLRGPSMAVDTACSSSLVAIHLACQSLRTGDSHLAIAAGVNLLLSPAVFRGFDQVGALSPTGKCRAFDAAADGFVRGEGAGVVVLKRLADAVRDRDRVLAVVRGSAVNQDGRSNGLMAPNPAAQMAVLRAAYANAGMQPGDVDYVETHGTGTLLGDPIEARALGAVLGRGRSEESPLLVGAVKTNLGHTEAAAGIAGFIKTVLAMQHGQIPPNQQFENPNPHISFADLRMKVVDTQIDWPDTGRSRRAGVSSFGFGGTNAHVVVEQGQELAPVVGGGSDGGVSVLVVSGKTSQRVAATASVLAEWMQGAGAGVGLAQVAHTVNHHRARQARFGTVVARHRAQALAGLQALAAGQHAPGVIGPTDNVPGPGTVFVYSGRGSQWAGMGRRLLADEPAFTAAVGELEPTFVAQAGFSLHDLIAGGKELVGIEQIQLGVIGMQLALTQLWRSYGVHPDLVIGHSMGEVAAAVAAGALTPAEGLRVTATRSRLMAPLCGQGTMALLELDAAATHELIAGHPHVTLAIYNSPRQTVISGPVDDIEELIAQLRAQNRFASRVNIEVAPHNPAMDALQPQMRSELADLTPRTPAIPIISTTYDNPDTGPVFDAAHWATNMRNPVHFQQAITTAGTNHHTFIEISPHPLLTQAILDTLHTAQHGTTYTSVPTLHRDTDDTITFRTNLYTTHHWTNTTSAARQVSDIEHHNGSPSTTAAPSERLDGEHDGWCYAMTWPAKPLASAKSDTDAAGGRWLAVGHAELATELRWLAGPQSRVDVADASLLDEETSLIHALNGIDRVLYTPSDLGTLFDLETAYRLFHEVRMLAAAMVAADMPAKLFIVTRNAQPVAEGDRANPAHGVLWGLGRTLALEHPQIWGGILDFDASVPPELVAAQVLSEATNTDGEDQVIYRRGERLVPRLHPRTLPAEPVTLDGNACQLVIGATGNIGPHLIRQLATMGAKTIIAVSRKPGLRLQA</sequence>
<dbReference type="Gene3D" id="3.40.50.720">
    <property type="entry name" value="NAD(P)-binding Rossmann-like Domain"/>
    <property type="match status" value="1"/>
</dbReference>
<protein>
    <submittedName>
        <fullName evidence="8">Acyl transferase domain in polyketide synthase (PKS) enzymes</fullName>
    </submittedName>
</protein>
<dbReference type="Pfam" id="PF00698">
    <property type="entry name" value="Acyl_transf_1"/>
    <property type="match status" value="1"/>
</dbReference>
<name>A0A2U3NFU5_9MYCO</name>
<dbReference type="RefSeq" id="WP_245831452.1">
    <property type="nucleotide sequence ID" value="NZ_LT717701.1"/>
</dbReference>
<dbReference type="GO" id="GO:0005737">
    <property type="term" value="C:cytoplasm"/>
    <property type="evidence" value="ECO:0007669"/>
    <property type="project" value="TreeGrafter"/>
</dbReference>
<dbReference type="InterPro" id="IPR036291">
    <property type="entry name" value="NAD(P)-bd_dom_sf"/>
</dbReference>
<dbReference type="Proteomes" id="UP000241595">
    <property type="component" value="Unassembled WGS sequence"/>
</dbReference>
<evidence type="ECO:0000256" key="5">
    <source>
        <dbReference type="ARBA" id="ARBA00023268"/>
    </source>
</evidence>
<dbReference type="AlphaFoldDB" id="A0A2U3NFU5"/>
<keyword evidence="4" id="KW-0521">NADP</keyword>
<dbReference type="Pfam" id="PF00109">
    <property type="entry name" value="ketoacyl-synt"/>
    <property type="match status" value="1"/>
</dbReference>
<dbReference type="InterPro" id="IPR016039">
    <property type="entry name" value="Thiolase-like"/>
</dbReference>
<dbReference type="SMART" id="SM00823">
    <property type="entry name" value="PKS_PP"/>
    <property type="match status" value="1"/>
</dbReference>
<dbReference type="Pfam" id="PF00550">
    <property type="entry name" value="PP-binding"/>
    <property type="match status" value="1"/>
</dbReference>
<dbReference type="GO" id="GO:0004312">
    <property type="term" value="F:fatty acid synthase activity"/>
    <property type="evidence" value="ECO:0007669"/>
    <property type="project" value="TreeGrafter"/>
</dbReference>
<dbReference type="Gene3D" id="3.40.366.10">
    <property type="entry name" value="Malonyl-Coenzyme A Acyl Carrier Protein, domain 2"/>
    <property type="match status" value="1"/>
</dbReference>
<dbReference type="STRING" id="1841859.GCA_900157385_03902"/>
<keyword evidence="1" id="KW-0596">Phosphopantetheine</keyword>
<dbReference type="CDD" id="cd00833">
    <property type="entry name" value="PKS"/>
    <property type="match status" value="1"/>
</dbReference>
<dbReference type="Gene3D" id="3.30.70.250">
    <property type="entry name" value="Malonyl-CoA ACP transacylase, ACP-binding"/>
    <property type="match status" value="1"/>
</dbReference>
<dbReference type="InterPro" id="IPR020841">
    <property type="entry name" value="PKS_Beta-ketoAc_synthase_dom"/>
</dbReference>
<keyword evidence="5" id="KW-0511">Multifunctional enzyme</keyword>
<dbReference type="GO" id="GO:0005886">
    <property type="term" value="C:plasma membrane"/>
    <property type="evidence" value="ECO:0007669"/>
    <property type="project" value="TreeGrafter"/>
</dbReference>
<keyword evidence="3 8" id="KW-0808">Transferase</keyword>
<dbReference type="SUPFAM" id="SSF51735">
    <property type="entry name" value="NAD(P)-binding Rossmann-fold domains"/>
    <property type="match status" value="1"/>
</dbReference>
<dbReference type="PROSITE" id="PS50075">
    <property type="entry name" value="CARRIER"/>
    <property type="match status" value="1"/>
</dbReference>
<dbReference type="InterPro" id="IPR020806">
    <property type="entry name" value="PKS_PP-bd"/>
</dbReference>
<keyword evidence="9" id="KW-1185">Reference proteome</keyword>
<dbReference type="InterPro" id="IPR009081">
    <property type="entry name" value="PP-bd_ACP"/>
</dbReference>
<dbReference type="EMBL" id="FTRV01000015">
    <property type="protein sequence ID" value="SPM30398.1"/>
    <property type="molecule type" value="Genomic_DNA"/>
</dbReference>
<reference evidence="8 9" key="1">
    <citation type="submission" date="2017-01" db="EMBL/GenBank/DDBJ databases">
        <authorList>
            <consortium name="Urmite Genomes"/>
        </authorList>
    </citation>
    <scope>NUCLEOTIDE SEQUENCE [LARGE SCALE GENOMIC DNA]</scope>
    <source>
        <strain evidence="8 9">AB308</strain>
    </source>
</reference>
<dbReference type="InterPro" id="IPR014030">
    <property type="entry name" value="Ketoacyl_synth_N"/>
</dbReference>
<accession>A0A2U3NFU5</accession>
<dbReference type="InterPro" id="IPR016035">
    <property type="entry name" value="Acyl_Trfase/lysoPLipase"/>
</dbReference>
<dbReference type="InterPro" id="IPR036736">
    <property type="entry name" value="ACP-like_sf"/>
</dbReference>
<dbReference type="SUPFAM" id="SSF53901">
    <property type="entry name" value="Thiolase-like"/>
    <property type="match status" value="1"/>
</dbReference>
<dbReference type="PANTHER" id="PTHR43775:SF37">
    <property type="entry name" value="SI:DKEY-61P9.11"/>
    <property type="match status" value="1"/>
</dbReference>
<evidence type="ECO:0000256" key="2">
    <source>
        <dbReference type="ARBA" id="ARBA00022553"/>
    </source>
</evidence>
<dbReference type="GO" id="GO:0006633">
    <property type="term" value="P:fatty acid biosynthetic process"/>
    <property type="evidence" value="ECO:0007669"/>
    <property type="project" value="InterPro"/>
</dbReference>
<evidence type="ECO:0000256" key="1">
    <source>
        <dbReference type="ARBA" id="ARBA00022450"/>
    </source>
</evidence>
<dbReference type="InterPro" id="IPR014031">
    <property type="entry name" value="Ketoacyl_synth_C"/>
</dbReference>
<evidence type="ECO:0000256" key="3">
    <source>
        <dbReference type="ARBA" id="ARBA00022679"/>
    </source>
</evidence>
<dbReference type="Pfam" id="PF16197">
    <property type="entry name" value="KAsynt_C_assoc"/>
    <property type="match status" value="1"/>
</dbReference>
<dbReference type="GO" id="GO:0071770">
    <property type="term" value="P:DIM/DIP cell wall layer assembly"/>
    <property type="evidence" value="ECO:0007669"/>
    <property type="project" value="TreeGrafter"/>
</dbReference>